<dbReference type="SUPFAM" id="SSF81296">
    <property type="entry name" value="E set domains"/>
    <property type="match status" value="1"/>
</dbReference>
<dbReference type="Proteomes" id="UP000030184">
    <property type="component" value="Unassembled WGS sequence"/>
</dbReference>
<dbReference type="NCBIfam" id="TIGR04183">
    <property type="entry name" value="Por_Secre_tail"/>
    <property type="match status" value="1"/>
</dbReference>
<dbReference type="Gene3D" id="3.40.390.10">
    <property type="entry name" value="Collagenase (Catalytic Domain)"/>
    <property type="match status" value="1"/>
</dbReference>
<organism evidence="4 5">
    <name type="scientific">Jejuia pallidilutea</name>
    <dbReference type="NCBI Taxonomy" id="504487"/>
    <lineage>
        <taxon>Bacteria</taxon>
        <taxon>Pseudomonadati</taxon>
        <taxon>Bacteroidota</taxon>
        <taxon>Flavobacteriia</taxon>
        <taxon>Flavobacteriales</taxon>
        <taxon>Flavobacteriaceae</taxon>
        <taxon>Jejuia</taxon>
    </lineage>
</organism>
<name>A0A098LN09_9FLAO</name>
<accession>A0A098LN09</accession>
<dbReference type="Pfam" id="PF18962">
    <property type="entry name" value="Por_Secre_tail"/>
    <property type="match status" value="1"/>
</dbReference>
<evidence type="ECO:0000313" key="5">
    <source>
        <dbReference type="Proteomes" id="UP000030184"/>
    </source>
</evidence>
<dbReference type="Gene3D" id="2.60.40.10">
    <property type="entry name" value="Immunoglobulins"/>
    <property type="match status" value="1"/>
</dbReference>
<keyword evidence="5" id="KW-1185">Reference proteome</keyword>
<dbReference type="Pfam" id="PF01833">
    <property type="entry name" value="TIG"/>
    <property type="match status" value="1"/>
</dbReference>
<keyword evidence="1" id="KW-0732">Signal</keyword>
<proteinExistence type="predicted"/>
<comment type="caution">
    <text evidence="4">The sequence shown here is derived from an EMBL/GenBank/DDBJ whole genome shotgun (WGS) entry which is preliminary data.</text>
</comment>
<dbReference type="AlphaFoldDB" id="A0A098LN09"/>
<dbReference type="GO" id="GO:0008237">
    <property type="term" value="F:metallopeptidase activity"/>
    <property type="evidence" value="ECO:0007669"/>
    <property type="project" value="InterPro"/>
</dbReference>
<dbReference type="InterPro" id="IPR024079">
    <property type="entry name" value="MetalloPept_cat_dom_sf"/>
</dbReference>
<evidence type="ECO:0000259" key="3">
    <source>
        <dbReference type="Pfam" id="PF18962"/>
    </source>
</evidence>
<dbReference type="EMBL" id="BBNY01000001">
    <property type="protein sequence ID" value="GAL87914.1"/>
    <property type="molecule type" value="Genomic_DNA"/>
</dbReference>
<protein>
    <submittedName>
        <fullName evidence="4">Uncharacterized protein</fullName>
    </submittedName>
</protein>
<sequence>MIVEGKVVAKRSVWDDDKKLIYTLNTVKIYKVFKGNLLNTMDVVTVGGFVGLKGVMAYPSLKLYIGDIGVFMLNKNKTPFSKTLNAKNKKFKPYGLSQSFFRYNLLEDLAATPFSKIQNITETLYADISRFSKVNYVEIDKFDVEHIISKSKSNKTLLPPSSISLDKSEITAGTKEELTITGSGFGNTQGKVEFRNADDGGGTLIAALDSQVVSWNDSQIIVEVPSFAGTGTIRVVDSNGDASPLSSVLTVLYSEANAETDPDGTGPIPLSEFQLQHVDRNGSGGITWEMHTDFFNETEPNTLNSPFNIPVGYKDAFMRAFNKWVCETGINWAVSDTPTSVDSSGDSADGTFVIRFDNGDELGANTLGICYYYIDGCFTGNPTSPVNLYIEELDLVFNDNTVTWHTGTEIPAFSDYDFESIALHELGHAHLLGHVIDPNNNTIDPATGRVINNVEDVMHYVFSNSEAQRELNVNNSTAANTIQDRGVNSNPCPSVPQGLTSSITNRTCPLSDNDAVLESGINIYPNPAKGEFFIKNNSYLTLKTATLFDLSGRNIIDYDISEGSKLKTINLSKISSGVYFIKIASDEAAITRKLVIE</sequence>
<evidence type="ECO:0000259" key="2">
    <source>
        <dbReference type="Pfam" id="PF01833"/>
    </source>
</evidence>
<dbReference type="InterPro" id="IPR014756">
    <property type="entry name" value="Ig_E-set"/>
</dbReference>
<dbReference type="InterPro" id="IPR026444">
    <property type="entry name" value="Secre_tail"/>
</dbReference>
<dbReference type="InterPro" id="IPR013783">
    <property type="entry name" value="Ig-like_fold"/>
</dbReference>
<evidence type="ECO:0000313" key="4">
    <source>
        <dbReference type="EMBL" id="GAL87914.1"/>
    </source>
</evidence>
<evidence type="ECO:0000256" key="1">
    <source>
        <dbReference type="ARBA" id="ARBA00022729"/>
    </source>
</evidence>
<dbReference type="InterPro" id="IPR002909">
    <property type="entry name" value="IPT_dom"/>
</dbReference>
<reference evidence="5" key="1">
    <citation type="journal article" date="2014" name="Genome Announc.">
        <title>Draft Genome Sequence of Marine Flavobacterium Jejuia pallidilutea Strain 11shimoA1 and Pigmentation Mutants.</title>
        <authorList>
            <person name="Takatani N."/>
            <person name="Nakanishi M."/>
            <person name="Meirelles P."/>
            <person name="Mino S."/>
            <person name="Suda W."/>
            <person name="Oshima K."/>
            <person name="Hattori M."/>
            <person name="Ohkuma M."/>
            <person name="Hosokawa M."/>
            <person name="Miyashita K."/>
            <person name="Thompson F.L."/>
            <person name="Niwa A."/>
            <person name="Sawabe T."/>
            <person name="Sawabe T."/>
        </authorList>
    </citation>
    <scope>NUCLEOTIDE SEQUENCE [LARGE SCALE GENOMIC DNA]</scope>
    <source>
        <strain evidence="5">JCM 19538</strain>
    </source>
</reference>
<feature type="domain" description="IPT/TIG" evidence="2">
    <location>
        <begin position="169"/>
        <end position="239"/>
    </location>
</feature>
<gene>
    <name evidence="4" type="ORF">JCM19538_2277</name>
</gene>
<feature type="domain" description="Secretion system C-terminal sorting" evidence="3">
    <location>
        <begin position="523"/>
        <end position="596"/>
    </location>
</feature>
<dbReference type="SUPFAM" id="SSF55486">
    <property type="entry name" value="Metalloproteases ('zincins'), catalytic domain"/>
    <property type="match status" value="1"/>
</dbReference>